<dbReference type="PRINTS" id="PR01217">
    <property type="entry name" value="PRICHEXTENSN"/>
</dbReference>
<dbReference type="Gene3D" id="1.25.40.90">
    <property type="match status" value="1"/>
</dbReference>
<comment type="similarity">
    <text evidence="2">Belongs to the VPS27 family.</text>
</comment>
<evidence type="ECO:0000259" key="12">
    <source>
        <dbReference type="PROSITE" id="PS50178"/>
    </source>
</evidence>
<dbReference type="Pfam" id="PF01363">
    <property type="entry name" value="FYVE"/>
    <property type="match status" value="1"/>
</dbReference>
<feature type="compositionally biased region" description="Pro residues" evidence="11">
    <location>
        <begin position="742"/>
        <end position="759"/>
    </location>
</feature>
<evidence type="ECO:0000259" key="13">
    <source>
        <dbReference type="PROSITE" id="PS50179"/>
    </source>
</evidence>
<feature type="compositionally biased region" description="Basic and acidic residues" evidence="11">
    <location>
        <begin position="248"/>
        <end position="257"/>
    </location>
</feature>
<dbReference type="PROSITE" id="PS50178">
    <property type="entry name" value="ZF_FYVE"/>
    <property type="match status" value="1"/>
</dbReference>
<feature type="compositionally biased region" description="Polar residues" evidence="11">
    <location>
        <begin position="530"/>
        <end position="553"/>
    </location>
</feature>
<keyword evidence="5" id="KW-0677">Repeat</keyword>
<feature type="compositionally biased region" description="Low complexity" evidence="11">
    <location>
        <begin position="683"/>
        <end position="706"/>
    </location>
</feature>
<dbReference type="eggNOG" id="KOG1818">
    <property type="taxonomic scope" value="Eukaryota"/>
</dbReference>
<evidence type="ECO:0000256" key="1">
    <source>
        <dbReference type="ARBA" id="ARBA00004125"/>
    </source>
</evidence>
<feature type="compositionally biased region" description="Polar residues" evidence="11">
    <location>
        <begin position="626"/>
        <end position="646"/>
    </location>
</feature>
<dbReference type="Pfam" id="PF00790">
    <property type="entry name" value="VHS"/>
    <property type="match status" value="1"/>
</dbReference>
<dbReference type="SMART" id="SM00064">
    <property type="entry name" value="FYVE"/>
    <property type="match status" value="1"/>
</dbReference>
<dbReference type="GO" id="GO:0043130">
    <property type="term" value="F:ubiquitin binding"/>
    <property type="evidence" value="ECO:0007669"/>
    <property type="project" value="InterPro"/>
</dbReference>
<dbReference type="FunCoup" id="A0A0L0HJ48">
    <property type="interactions" value="94"/>
</dbReference>
<dbReference type="OMA" id="DQQCSAK"/>
<dbReference type="STRING" id="645134.A0A0L0HJ48"/>
<dbReference type="InterPro" id="IPR013083">
    <property type="entry name" value="Znf_RING/FYVE/PHD"/>
</dbReference>
<evidence type="ECO:0000256" key="5">
    <source>
        <dbReference type="ARBA" id="ARBA00022737"/>
    </source>
</evidence>
<keyword evidence="8" id="KW-0862">Zinc</keyword>
<feature type="compositionally biased region" description="Polar residues" evidence="11">
    <location>
        <begin position="328"/>
        <end position="339"/>
    </location>
</feature>
<feature type="region of interest" description="Disordered" evidence="11">
    <location>
        <begin position="274"/>
        <end position="299"/>
    </location>
</feature>
<evidence type="ECO:0000256" key="3">
    <source>
        <dbReference type="ARBA" id="ARBA00017753"/>
    </source>
</evidence>
<feature type="compositionally biased region" description="Low complexity" evidence="11">
    <location>
        <begin position="721"/>
        <end position="734"/>
    </location>
</feature>
<evidence type="ECO:0000313" key="15">
    <source>
        <dbReference type="Proteomes" id="UP000053201"/>
    </source>
</evidence>
<dbReference type="EMBL" id="KQ257455">
    <property type="protein sequence ID" value="KND01053.1"/>
    <property type="molecule type" value="Genomic_DNA"/>
</dbReference>
<dbReference type="InterPro" id="IPR000306">
    <property type="entry name" value="Znf_FYVE"/>
</dbReference>
<dbReference type="InterPro" id="IPR002014">
    <property type="entry name" value="VHS_dom"/>
</dbReference>
<keyword evidence="15" id="KW-1185">Reference proteome</keyword>
<evidence type="ECO:0000256" key="9">
    <source>
        <dbReference type="ARBA" id="ARBA00023136"/>
    </source>
</evidence>
<dbReference type="RefSeq" id="XP_016609092.1">
    <property type="nucleotide sequence ID" value="XM_016752392.1"/>
</dbReference>
<protein>
    <recommendedName>
        <fullName evidence="3">Vacuolar protein sorting-associated protein 27</fullName>
    </recommendedName>
</protein>
<dbReference type="GO" id="GO:0006623">
    <property type="term" value="P:protein targeting to vacuole"/>
    <property type="evidence" value="ECO:0007669"/>
    <property type="project" value="TreeGrafter"/>
</dbReference>
<feature type="region of interest" description="Disordered" evidence="11">
    <location>
        <begin position="228"/>
        <end position="257"/>
    </location>
</feature>
<dbReference type="InterPro" id="IPR017455">
    <property type="entry name" value="Znf_FYVE-rel"/>
</dbReference>
<organism evidence="14 15">
    <name type="scientific">Spizellomyces punctatus (strain DAOM BR117)</name>
    <dbReference type="NCBI Taxonomy" id="645134"/>
    <lineage>
        <taxon>Eukaryota</taxon>
        <taxon>Fungi</taxon>
        <taxon>Fungi incertae sedis</taxon>
        <taxon>Chytridiomycota</taxon>
        <taxon>Chytridiomycota incertae sedis</taxon>
        <taxon>Chytridiomycetes</taxon>
        <taxon>Spizellomycetales</taxon>
        <taxon>Spizellomycetaceae</taxon>
        <taxon>Spizellomyces</taxon>
    </lineage>
</organism>
<feature type="region of interest" description="Disordered" evidence="11">
    <location>
        <begin position="457"/>
        <end position="514"/>
    </location>
</feature>
<comment type="subcellular location">
    <subcellularLocation>
        <location evidence="1">Endosome membrane</location>
        <topology evidence="1">Peripheral membrane protein</topology>
        <orientation evidence="1">Cytoplasmic side</orientation>
    </subcellularLocation>
</comment>
<evidence type="ECO:0000256" key="8">
    <source>
        <dbReference type="ARBA" id="ARBA00022833"/>
    </source>
</evidence>
<dbReference type="GO" id="GO:0010008">
    <property type="term" value="C:endosome membrane"/>
    <property type="evidence" value="ECO:0007669"/>
    <property type="project" value="UniProtKB-SubCell"/>
</dbReference>
<dbReference type="InterPro" id="IPR003903">
    <property type="entry name" value="UIM_dom"/>
</dbReference>
<dbReference type="InParanoid" id="A0A0L0HJ48"/>
<feature type="compositionally biased region" description="Low complexity" evidence="11">
    <location>
        <begin position="572"/>
        <end position="590"/>
    </location>
</feature>
<evidence type="ECO:0000256" key="7">
    <source>
        <dbReference type="ARBA" id="ARBA00022771"/>
    </source>
</evidence>
<name>A0A0L0HJ48_SPIPD</name>
<evidence type="ECO:0000313" key="14">
    <source>
        <dbReference type="EMBL" id="KND01053.1"/>
    </source>
</evidence>
<feature type="compositionally biased region" description="Pro residues" evidence="11">
    <location>
        <begin position="666"/>
        <end position="682"/>
    </location>
</feature>
<evidence type="ECO:0000256" key="10">
    <source>
        <dbReference type="PROSITE-ProRule" id="PRU00091"/>
    </source>
</evidence>
<feature type="compositionally biased region" description="Low complexity" evidence="11">
    <location>
        <begin position="655"/>
        <end position="665"/>
    </location>
</feature>
<dbReference type="GO" id="GO:0008270">
    <property type="term" value="F:zinc ion binding"/>
    <property type="evidence" value="ECO:0007669"/>
    <property type="project" value="UniProtKB-KW"/>
</dbReference>
<dbReference type="PROSITE" id="PS50330">
    <property type="entry name" value="UIM"/>
    <property type="match status" value="2"/>
</dbReference>
<proteinExistence type="inferred from homology"/>
<reference evidence="14 15" key="1">
    <citation type="submission" date="2009-08" db="EMBL/GenBank/DDBJ databases">
        <title>The Genome Sequence of Spizellomyces punctatus strain DAOM BR117.</title>
        <authorList>
            <consortium name="The Broad Institute Genome Sequencing Platform"/>
            <person name="Russ C."/>
            <person name="Cuomo C."/>
            <person name="Shea T."/>
            <person name="Young S.K."/>
            <person name="Zeng Q."/>
            <person name="Koehrsen M."/>
            <person name="Haas B."/>
            <person name="Borodovsky M."/>
            <person name="Guigo R."/>
            <person name="Alvarado L."/>
            <person name="Berlin A."/>
            <person name="Bochicchio J."/>
            <person name="Borenstein D."/>
            <person name="Chapman S."/>
            <person name="Chen Z."/>
            <person name="Engels R."/>
            <person name="Freedman E."/>
            <person name="Gellesch M."/>
            <person name="Goldberg J."/>
            <person name="Griggs A."/>
            <person name="Gujja S."/>
            <person name="Heiman D."/>
            <person name="Hepburn T."/>
            <person name="Howarth C."/>
            <person name="Jen D."/>
            <person name="Larson L."/>
            <person name="Lewis B."/>
            <person name="Mehta T."/>
            <person name="Park D."/>
            <person name="Pearson M."/>
            <person name="Roberts A."/>
            <person name="Saif S."/>
            <person name="Shenoy N."/>
            <person name="Sisk P."/>
            <person name="Stolte C."/>
            <person name="Sykes S."/>
            <person name="Thomson T."/>
            <person name="Walk T."/>
            <person name="White J."/>
            <person name="Yandava C."/>
            <person name="Burger G."/>
            <person name="Gray M.W."/>
            <person name="Holland P.W.H."/>
            <person name="King N."/>
            <person name="Lang F.B.F."/>
            <person name="Roger A.J."/>
            <person name="Ruiz-Trillo I."/>
            <person name="Lander E."/>
            <person name="Nusbaum C."/>
        </authorList>
    </citation>
    <scope>NUCLEOTIDE SEQUENCE [LARGE SCALE GENOMIC DNA]</scope>
    <source>
        <strain evidence="14 15">DAOM BR117</strain>
    </source>
</reference>
<feature type="region of interest" description="Disordered" evidence="11">
    <location>
        <begin position="528"/>
        <end position="765"/>
    </location>
</feature>
<dbReference type="CDD" id="cd16979">
    <property type="entry name" value="VHS_Vps27"/>
    <property type="match status" value="1"/>
</dbReference>
<dbReference type="PROSITE" id="PS50179">
    <property type="entry name" value="VHS"/>
    <property type="match status" value="1"/>
</dbReference>
<feature type="region of interest" description="Disordered" evidence="11">
    <location>
        <begin position="320"/>
        <end position="354"/>
    </location>
</feature>
<sequence>MSFFFSNPLDEAVDKATSENLPIGTEDLVLNLEIADKIKAKEVSAKQAVQSLKRRVNHKNPNVQLLALKLTDTCVKNSGHHFVQEVASREFTDNLVSIARAPIGTNPDVRQKILALIQSWGLAFKAKSDLRYVTEVYESLKQDGVTFPPVERAESSAAMIETTTAPEWTDSDVCMRCRTQFTTFNRKHHCRNCGQTFCGQCSAKTLALPHLGIVQEVRVCDTCHVKLTSKSPPGTPHQPRASSLPMPRDNDAARKEEEDIQRAIALSLEAAKSQSSYRPAAVTQPKPKPVVRDEEEDEDLKAAIAASLQDVKSDYTADRPTYEYKTPAGSNATVSQPVSRDSVPASSPPAYNPNELSAVELENIRLFSELVERTEADVATHGLGVLGHSQIQTLYAQIATMQPKLARNLDETSRQYGTFYDLHEQLTAATKEYDRMLQERLAAAGYAQPYVAGPRGYQQYTQSPVPNSYQPQPPAAGYNTPPAPSSYAPGYGAPPTPGQAGGYYGGAPQPEHPQLHAQASAGTLPHQYAQYPQSQPGMAPPQNYQDPSQQPQPSGIAADQYQNIPQSPPQQPLSVPAPNQPQDAQQQQLPSVPPGVAPGQYYDPNQQGVIYQQPPAPQQYPVDAIPQQQPGATPYYANQNAEQLPQGSFAPSHVPGPGDVAAAPANYPPQTAPPQQQPPQQPQPQQQAAAPPAPGPTTYTYTQPPTHSFAPQHGQPPATPPQQYMPQAYAPQQPVGYAPTTHPIPAPVVQQAPPPPQPEAPLIEL</sequence>
<keyword evidence="6" id="KW-0967">Endosome</keyword>
<dbReference type="GO" id="GO:0033565">
    <property type="term" value="C:ESCRT-0 complex"/>
    <property type="evidence" value="ECO:0007669"/>
    <property type="project" value="TreeGrafter"/>
</dbReference>
<feature type="domain" description="FYVE-type" evidence="12">
    <location>
        <begin position="168"/>
        <end position="228"/>
    </location>
</feature>
<accession>A0A0L0HJ48</accession>
<dbReference type="Gene3D" id="1.20.5.1940">
    <property type="match status" value="1"/>
</dbReference>
<keyword evidence="4" id="KW-0479">Metal-binding</keyword>
<evidence type="ECO:0000256" key="4">
    <source>
        <dbReference type="ARBA" id="ARBA00022723"/>
    </source>
</evidence>
<dbReference type="AlphaFoldDB" id="A0A0L0HJ48"/>
<evidence type="ECO:0000256" key="6">
    <source>
        <dbReference type="ARBA" id="ARBA00022753"/>
    </source>
</evidence>
<dbReference type="SUPFAM" id="SSF48464">
    <property type="entry name" value="ENTH/VHS domain"/>
    <property type="match status" value="1"/>
</dbReference>
<dbReference type="OrthoDB" id="957735at2759"/>
<dbReference type="Pfam" id="PF02809">
    <property type="entry name" value="UIM"/>
    <property type="match status" value="2"/>
</dbReference>
<dbReference type="SUPFAM" id="SSF57903">
    <property type="entry name" value="FYVE/PHD zinc finger"/>
    <property type="match status" value="1"/>
</dbReference>
<keyword evidence="7 10" id="KW-0863">Zinc-finger</keyword>
<dbReference type="GO" id="GO:0043328">
    <property type="term" value="P:protein transport to vacuole involved in ubiquitin-dependent protein catabolic process via the multivesicular body sorting pathway"/>
    <property type="evidence" value="ECO:0007669"/>
    <property type="project" value="TreeGrafter"/>
</dbReference>
<evidence type="ECO:0000256" key="2">
    <source>
        <dbReference type="ARBA" id="ARBA00008597"/>
    </source>
</evidence>
<dbReference type="InterPro" id="IPR049425">
    <property type="entry name" value="Vps27_GAT-like"/>
</dbReference>
<feature type="domain" description="VHS" evidence="13">
    <location>
        <begin position="18"/>
        <end position="148"/>
    </location>
</feature>
<dbReference type="VEuPathDB" id="FungiDB:SPPG_04145"/>
<dbReference type="GeneID" id="27687612"/>
<dbReference type="Proteomes" id="UP000053201">
    <property type="component" value="Unassembled WGS sequence"/>
</dbReference>
<feature type="compositionally biased region" description="Polar residues" evidence="11">
    <location>
        <begin position="458"/>
        <end position="470"/>
    </location>
</feature>
<dbReference type="Pfam" id="PF21356">
    <property type="entry name" value="Vps27_GAT-like"/>
    <property type="match status" value="1"/>
</dbReference>
<dbReference type="PANTHER" id="PTHR47794">
    <property type="entry name" value="VACUOLAR PROTEIN SORTING-ASSOCIATED PROTEIN 27"/>
    <property type="match status" value="1"/>
</dbReference>
<dbReference type="GO" id="GO:0032266">
    <property type="term" value="F:phosphatidylinositol-3-phosphate binding"/>
    <property type="evidence" value="ECO:0007669"/>
    <property type="project" value="TreeGrafter"/>
</dbReference>
<dbReference type="Gene3D" id="6.10.140.100">
    <property type="match status" value="1"/>
</dbReference>
<keyword evidence="9" id="KW-0472">Membrane</keyword>
<dbReference type="InterPro" id="IPR008942">
    <property type="entry name" value="ENTH_VHS"/>
</dbReference>
<dbReference type="InterPro" id="IPR011011">
    <property type="entry name" value="Znf_FYVE_PHD"/>
</dbReference>
<dbReference type="PANTHER" id="PTHR47794:SF1">
    <property type="entry name" value="VACUOLAR PROTEIN SORTING-ASSOCIATED PROTEIN 27"/>
    <property type="match status" value="1"/>
</dbReference>
<dbReference type="Gene3D" id="3.30.40.10">
    <property type="entry name" value="Zinc/RING finger domain, C3HC4 (zinc finger)"/>
    <property type="match status" value="1"/>
</dbReference>
<evidence type="ECO:0000256" key="11">
    <source>
        <dbReference type="SAM" id="MobiDB-lite"/>
    </source>
</evidence>
<gene>
    <name evidence="14" type="ORF">SPPG_04145</name>
</gene>
<dbReference type="SMART" id="SM00288">
    <property type="entry name" value="VHS"/>
    <property type="match status" value="1"/>
</dbReference>
<dbReference type="SMART" id="SM00726">
    <property type="entry name" value="UIM"/>
    <property type="match status" value="2"/>
</dbReference>